<keyword evidence="4" id="KW-0747">Spliceosome</keyword>
<name>A0A1S8WPU6_OPIVI</name>
<gene>
    <name evidence="9" type="ORF">X801_07709</name>
</gene>
<reference evidence="9 10" key="1">
    <citation type="submission" date="2015-03" db="EMBL/GenBank/DDBJ databases">
        <title>Draft genome of the nematode, Opisthorchis viverrini.</title>
        <authorList>
            <person name="Mitreva M."/>
        </authorList>
    </citation>
    <scope>NUCLEOTIDE SEQUENCE [LARGE SCALE GENOMIC DNA]</scope>
    <source>
        <strain evidence="9">Khon Kaen</strain>
    </source>
</reference>
<dbReference type="Gene3D" id="3.30.70.330">
    <property type="match status" value="1"/>
</dbReference>
<dbReference type="CDD" id="cd12442">
    <property type="entry name" value="RRM_RBM48"/>
    <property type="match status" value="1"/>
</dbReference>
<evidence type="ECO:0000256" key="8">
    <source>
        <dbReference type="SAM" id="MobiDB-lite"/>
    </source>
</evidence>
<sequence length="370" mass="41131">MNVLPPPRTYSHHAKVGPCFSRPAYRDGRQKKAVKVYTIATESTYLLLFGVPSIDLEQALKDRCKRFGTLERIIKLSEYPDKEEFTDVFLVKFPSVQIARRAKRSLDNSNFYGGQLHVCYAPEYETVAECRVKLYLCRRDNARVARKADHEYSQRFLKPPELTGVASSKPSDPVVESLAFTPKPTPPLTDSAIFSEGSSLNLTALKPTGDALDDSRRHWSRLGATFMISSTFTTELDNPPTCNSVTTASSSSEEPHRSHYPRRPMPEAVMQALSWKPYQSSSKSGQRDPILDSKPSPSTQNHQPLNVGSFVPRCLRTRVLTGSRCETGHTKTNTSVSSHTITTEEVKRLALTLGPEQGPAAFPSPQTAAK</sequence>
<comment type="similarity">
    <text evidence="1">Belongs to the RBM48 family.</text>
</comment>
<keyword evidence="5" id="KW-0694">RNA-binding</keyword>
<dbReference type="InterPro" id="IPR012677">
    <property type="entry name" value="Nucleotide-bd_a/b_plait_sf"/>
</dbReference>
<evidence type="ECO:0000313" key="10">
    <source>
        <dbReference type="Proteomes" id="UP000243686"/>
    </source>
</evidence>
<dbReference type="InterPro" id="IPR035979">
    <property type="entry name" value="RBD_domain_sf"/>
</dbReference>
<feature type="region of interest" description="Disordered" evidence="8">
    <location>
        <begin position="237"/>
        <end position="262"/>
    </location>
</feature>
<dbReference type="GO" id="GO:0003723">
    <property type="term" value="F:RNA binding"/>
    <property type="evidence" value="ECO:0007669"/>
    <property type="project" value="UniProtKB-KW"/>
</dbReference>
<keyword evidence="6" id="KW-0508">mRNA splicing</keyword>
<feature type="non-terminal residue" evidence="9">
    <location>
        <position position="370"/>
    </location>
</feature>
<evidence type="ECO:0000256" key="6">
    <source>
        <dbReference type="ARBA" id="ARBA00023187"/>
    </source>
</evidence>
<dbReference type="Proteomes" id="UP000243686">
    <property type="component" value="Unassembled WGS sequence"/>
</dbReference>
<dbReference type="InterPro" id="IPR034264">
    <property type="entry name" value="RBM48_RRM"/>
</dbReference>
<feature type="compositionally biased region" description="Polar residues" evidence="8">
    <location>
        <begin position="295"/>
        <end position="306"/>
    </location>
</feature>
<proteinExistence type="inferred from homology"/>
<dbReference type="InterPro" id="IPR039599">
    <property type="entry name" value="RBM48"/>
</dbReference>
<dbReference type="GO" id="GO:0005681">
    <property type="term" value="C:spliceosomal complex"/>
    <property type="evidence" value="ECO:0007669"/>
    <property type="project" value="UniProtKB-KW"/>
</dbReference>
<dbReference type="AlphaFoldDB" id="A0A1S8WPU6"/>
<protein>
    <recommendedName>
        <fullName evidence="2">RNA-binding protein 48</fullName>
    </recommendedName>
</protein>
<evidence type="ECO:0000256" key="1">
    <source>
        <dbReference type="ARBA" id="ARBA00006938"/>
    </source>
</evidence>
<dbReference type="PANTHER" id="PTHR20957">
    <property type="entry name" value="RNA-BINDING PROTEIN 48"/>
    <property type="match status" value="1"/>
</dbReference>
<evidence type="ECO:0000256" key="7">
    <source>
        <dbReference type="ARBA" id="ARBA00035004"/>
    </source>
</evidence>
<evidence type="ECO:0000256" key="5">
    <source>
        <dbReference type="ARBA" id="ARBA00022884"/>
    </source>
</evidence>
<dbReference type="EMBL" id="KV897364">
    <property type="protein sequence ID" value="OON16478.1"/>
    <property type="molecule type" value="Genomic_DNA"/>
</dbReference>
<feature type="compositionally biased region" description="Polar residues" evidence="8">
    <location>
        <begin position="237"/>
        <end position="252"/>
    </location>
</feature>
<evidence type="ECO:0000256" key="3">
    <source>
        <dbReference type="ARBA" id="ARBA00022664"/>
    </source>
</evidence>
<dbReference type="PANTHER" id="PTHR20957:SF0">
    <property type="entry name" value="RNA-BINDING PROTEIN 48"/>
    <property type="match status" value="1"/>
</dbReference>
<dbReference type="GO" id="GO:0005654">
    <property type="term" value="C:nucleoplasm"/>
    <property type="evidence" value="ECO:0007669"/>
    <property type="project" value="TreeGrafter"/>
</dbReference>
<organism evidence="9 10">
    <name type="scientific">Opisthorchis viverrini</name>
    <name type="common">Southeast Asian liver fluke</name>
    <dbReference type="NCBI Taxonomy" id="6198"/>
    <lineage>
        <taxon>Eukaryota</taxon>
        <taxon>Metazoa</taxon>
        <taxon>Spiralia</taxon>
        <taxon>Lophotrochozoa</taxon>
        <taxon>Platyhelminthes</taxon>
        <taxon>Trematoda</taxon>
        <taxon>Digenea</taxon>
        <taxon>Opisthorchiida</taxon>
        <taxon>Opisthorchiata</taxon>
        <taxon>Opisthorchiidae</taxon>
        <taxon>Opisthorchis</taxon>
    </lineage>
</organism>
<feature type="region of interest" description="Disordered" evidence="8">
    <location>
        <begin position="276"/>
        <end position="310"/>
    </location>
</feature>
<dbReference type="GO" id="GO:0008380">
    <property type="term" value="P:RNA splicing"/>
    <property type="evidence" value="ECO:0007669"/>
    <property type="project" value="UniProtKB-KW"/>
</dbReference>
<evidence type="ECO:0000313" key="9">
    <source>
        <dbReference type="EMBL" id="OON16478.1"/>
    </source>
</evidence>
<evidence type="ECO:0000256" key="4">
    <source>
        <dbReference type="ARBA" id="ARBA00022728"/>
    </source>
</evidence>
<dbReference type="GO" id="GO:0006397">
    <property type="term" value="P:mRNA processing"/>
    <property type="evidence" value="ECO:0007669"/>
    <property type="project" value="UniProtKB-KW"/>
</dbReference>
<dbReference type="SUPFAM" id="SSF54928">
    <property type="entry name" value="RNA-binding domain, RBD"/>
    <property type="match status" value="1"/>
</dbReference>
<accession>A0A1S8WPU6</accession>
<comment type="function">
    <text evidence="7">As a component of the minor spliceosome, involved in the splicing of U12-type introns in pre-mRNAs.</text>
</comment>
<keyword evidence="3" id="KW-0507">mRNA processing</keyword>
<evidence type="ECO:0000256" key="2">
    <source>
        <dbReference type="ARBA" id="ARBA00015189"/>
    </source>
</evidence>
<keyword evidence="10" id="KW-1185">Reference proteome</keyword>